<dbReference type="GO" id="GO:0071555">
    <property type="term" value="P:cell wall organization"/>
    <property type="evidence" value="ECO:0007669"/>
    <property type="project" value="UniProtKB-KW"/>
</dbReference>
<dbReference type="NCBIfam" id="NF008758">
    <property type="entry name" value="PRK11789.1"/>
    <property type="match status" value="1"/>
</dbReference>
<dbReference type="SUPFAM" id="SSF55846">
    <property type="entry name" value="N-acetylmuramoyl-L-alanine amidase-like"/>
    <property type="match status" value="1"/>
</dbReference>
<dbReference type="Gene3D" id="3.40.80.10">
    <property type="entry name" value="Peptidoglycan recognition protein-like"/>
    <property type="match status" value="1"/>
</dbReference>
<evidence type="ECO:0000256" key="2">
    <source>
        <dbReference type="ARBA" id="ARBA00001947"/>
    </source>
</evidence>
<keyword evidence="8 14" id="KW-0378">Hydrolase</keyword>
<evidence type="ECO:0000313" key="14">
    <source>
        <dbReference type="EMBL" id="MTD33213.1"/>
    </source>
</evidence>
<comment type="catalytic activity">
    <reaction evidence="1">
        <text>Hydrolyzes the link between N-acetylmuramoyl residues and L-amino acid residues in certain cell-wall glycopeptides.</text>
        <dbReference type="EC" id="3.5.1.28"/>
    </reaction>
</comment>
<keyword evidence="15" id="KW-1185">Reference proteome</keyword>
<dbReference type="SMART" id="SM00644">
    <property type="entry name" value="Ami_2"/>
    <property type="match status" value="1"/>
</dbReference>
<reference evidence="14 15" key="1">
    <citation type="submission" date="2019-11" db="EMBL/GenBank/DDBJ databases">
        <title>Draft genome sequence of Paludibacterium sp. dN18-1.</title>
        <authorList>
            <person name="Im W.-T."/>
        </authorList>
    </citation>
    <scope>NUCLEOTIDE SEQUENCE [LARGE SCALE GENOMIC DNA]</scope>
    <source>
        <strain evidence="15">dN 18-1</strain>
    </source>
</reference>
<evidence type="ECO:0000256" key="3">
    <source>
        <dbReference type="ARBA" id="ARBA00004496"/>
    </source>
</evidence>
<dbReference type="PROSITE" id="PS51186">
    <property type="entry name" value="GNAT"/>
    <property type="match status" value="1"/>
</dbReference>
<name>A0A844GA08_9NEIS</name>
<dbReference type="InterPro" id="IPR002502">
    <property type="entry name" value="Amidase_domain"/>
</dbReference>
<dbReference type="EC" id="3.5.1.28" evidence="5"/>
<dbReference type="Pfam" id="PF01510">
    <property type="entry name" value="Amidase_2"/>
    <property type="match status" value="1"/>
</dbReference>
<dbReference type="InterPro" id="IPR051206">
    <property type="entry name" value="NAMLAA_amidase_2"/>
</dbReference>
<keyword evidence="10" id="KW-0961">Cell wall biogenesis/degradation</keyword>
<dbReference type="SUPFAM" id="SSF55729">
    <property type="entry name" value="Acyl-CoA N-acyltransferases (Nat)"/>
    <property type="match status" value="1"/>
</dbReference>
<evidence type="ECO:0000256" key="11">
    <source>
        <dbReference type="ARBA" id="ARBA00039257"/>
    </source>
</evidence>
<evidence type="ECO:0000256" key="5">
    <source>
        <dbReference type="ARBA" id="ARBA00011901"/>
    </source>
</evidence>
<dbReference type="Pfam" id="PF00583">
    <property type="entry name" value="Acetyltransf_1"/>
    <property type="match status" value="1"/>
</dbReference>
<feature type="domain" description="N-acetyltransferase" evidence="13">
    <location>
        <begin position="5"/>
        <end position="158"/>
    </location>
</feature>
<dbReference type="InterPro" id="IPR016181">
    <property type="entry name" value="Acyl_CoA_acyltransferase"/>
</dbReference>
<dbReference type="GO" id="GO:0008745">
    <property type="term" value="F:N-acetylmuramoyl-L-alanine amidase activity"/>
    <property type="evidence" value="ECO:0007669"/>
    <property type="project" value="UniProtKB-EC"/>
</dbReference>
<dbReference type="GO" id="GO:0005737">
    <property type="term" value="C:cytoplasm"/>
    <property type="evidence" value="ECO:0007669"/>
    <property type="project" value="UniProtKB-SubCell"/>
</dbReference>
<dbReference type="PANTHER" id="PTHR30417:SF4">
    <property type="entry name" value="1,6-ANHYDRO-N-ACETYLMURAMYL-L-ALANINE AMIDASE AMPD"/>
    <property type="match status" value="1"/>
</dbReference>
<dbReference type="GO" id="GO:0046872">
    <property type="term" value="F:metal ion binding"/>
    <property type="evidence" value="ECO:0007669"/>
    <property type="project" value="UniProtKB-KW"/>
</dbReference>
<comment type="caution">
    <text evidence="14">The sequence shown here is derived from an EMBL/GenBank/DDBJ whole genome shotgun (WGS) entry which is preliminary data.</text>
</comment>
<dbReference type="GO" id="GO:0009253">
    <property type="term" value="P:peptidoglycan catabolic process"/>
    <property type="evidence" value="ECO:0007669"/>
    <property type="project" value="InterPro"/>
</dbReference>
<dbReference type="PANTHER" id="PTHR30417">
    <property type="entry name" value="N-ACETYLMURAMOYL-L-ALANINE AMIDASE AMID"/>
    <property type="match status" value="1"/>
</dbReference>
<dbReference type="Gene3D" id="3.40.630.30">
    <property type="match status" value="1"/>
</dbReference>
<dbReference type="AlphaFoldDB" id="A0A844GA08"/>
<keyword evidence="9" id="KW-0862">Zinc</keyword>
<evidence type="ECO:0000256" key="10">
    <source>
        <dbReference type="ARBA" id="ARBA00023316"/>
    </source>
</evidence>
<comment type="cofactor">
    <cofactor evidence="2">
        <name>Zn(2+)</name>
        <dbReference type="ChEBI" id="CHEBI:29105"/>
    </cofactor>
</comment>
<dbReference type="InterPro" id="IPR000182">
    <property type="entry name" value="GNAT_dom"/>
</dbReference>
<dbReference type="Proteomes" id="UP000446658">
    <property type="component" value="Unassembled WGS sequence"/>
</dbReference>
<dbReference type="GO" id="GO:0016747">
    <property type="term" value="F:acyltransferase activity, transferring groups other than amino-acyl groups"/>
    <property type="evidence" value="ECO:0007669"/>
    <property type="project" value="InterPro"/>
</dbReference>
<keyword evidence="6" id="KW-0963">Cytoplasm</keyword>
<dbReference type="CDD" id="cd06583">
    <property type="entry name" value="PGRP"/>
    <property type="match status" value="1"/>
</dbReference>
<gene>
    <name evidence="14" type="primary">ampD</name>
    <name evidence="14" type="ORF">GKE73_08900</name>
</gene>
<comment type="similarity">
    <text evidence="4">Belongs to the N-acetylmuramoyl-L-alanine amidase 2 family.</text>
</comment>
<evidence type="ECO:0000313" key="15">
    <source>
        <dbReference type="Proteomes" id="UP000446658"/>
    </source>
</evidence>
<protein>
    <recommendedName>
        <fullName evidence="11">1,6-anhydro-N-acetylmuramyl-L-alanine amidase AmpD</fullName>
        <ecNumber evidence="5">3.5.1.28</ecNumber>
    </recommendedName>
    <alternativeName>
        <fullName evidence="12">N-acetylmuramoyl-L-alanine amidase</fullName>
    </alternativeName>
</protein>
<evidence type="ECO:0000256" key="6">
    <source>
        <dbReference type="ARBA" id="ARBA00022490"/>
    </source>
</evidence>
<comment type="subcellular location">
    <subcellularLocation>
        <location evidence="3">Cytoplasm</location>
    </subcellularLocation>
</comment>
<evidence type="ECO:0000259" key="13">
    <source>
        <dbReference type="PROSITE" id="PS51186"/>
    </source>
</evidence>
<evidence type="ECO:0000256" key="9">
    <source>
        <dbReference type="ARBA" id="ARBA00022833"/>
    </source>
</evidence>
<dbReference type="InterPro" id="IPR036505">
    <property type="entry name" value="Amidase/PGRP_sf"/>
</dbReference>
<evidence type="ECO:0000256" key="1">
    <source>
        <dbReference type="ARBA" id="ARBA00001561"/>
    </source>
</evidence>
<accession>A0A844GA08</accession>
<evidence type="ECO:0000256" key="8">
    <source>
        <dbReference type="ARBA" id="ARBA00022801"/>
    </source>
</evidence>
<dbReference type="EMBL" id="WLYX01000001">
    <property type="protein sequence ID" value="MTD33213.1"/>
    <property type="molecule type" value="Genomic_DNA"/>
</dbReference>
<evidence type="ECO:0000256" key="12">
    <source>
        <dbReference type="ARBA" id="ARBA00042615"/>
    </source>
</evidence>
<dbReference type="GO" id="GO:0009254">
    <property type="term" value="P:peptidoglycan turnover"/>
    <property type="evidence" value="ECO:0007669"/>
    <property type="project" value="TreeGrafter"/>
</dbReference>
<sequence length="340" mass="38048">MELPFTVRELDLTDAQLAEPAWRIQLAAHQVEADWLAYPALPVLWPTLNDAMACHQRVLGAFEGTDLRGVLVVSERPEGGWHIERTVVDPQHFHAGWGYRLLNVLLADADEVTVDTGAANSAALGLYHKAGFEPEQRWHGPDGLVLWRLHYRRPTTLPSLTLLPDGWIQQARCVPSPNCDERSEGVQPELLVIHNISLPPYRYGGKGVEQLFTNRLNPAEHPFYATIDGLRVSSHFFIRRNGELVQCVSVHRRAWHAGVSSWQGRERCNDFSIGVELEGCDFEPFSAAQYGMLTALANTLKAALPLRAMTGHEHIAPGRKTDPGPFFDWPRARRAIDLPG</sequence>
<proteinExistence type="inferred from homology"/>
<evidence type="ECO:0000256" key="7">
    <source>
        <dbReference type="ARBA" id="ARBA00022723"/>
    </source>
</evidence>
<keyword evidence="7" id="KW-0479">Metal-binding</keyword>
<evidence type="ECO:0000256" key="4">
    <source>
        <dbReference type="ARBA" id="ARBA00007553"/>
    </source>
</evidence>
<organism evidence="14 15">
    <name type="scientific">Paludibacterium denitrificans</name>
    <dbReference type="NCBI Taxonomy" id="2675226"/>
    <lineage>
        <taxon>Bacteria</taxon>
        <taxon>Pseudomonadati</taxon>
        <taxon>Pseudomonadota</taxon>
        <taxon>Betaproteobacteria</taxon>
        <taxon>Neisseriales</taxon>
        <taxon>Chromobacteriaceae</taxon>
        <taxon>Paludibacterium</taxon>
    </lineage>
</organism>